<dbReference type="EMBL" id="VDLU01000002">
    <property type="protein sequence ID" value="TNJ28256.1"/>
    <property type="molecule type" value="Genomic_DNA"/>
</dbReference>
<dbReference type="AlphaFoldDB" id="A0A4Z1SQX8"/>
<evidence type="ECO:0000256" key="1">
    <source>
        <dbReference type="SAM" id="MobiDB-lite"/>
    </source>
</evidence>
<protein>
    <submittedName>
        <fullName evidence="2">Uncharacterized protein</fullName>
    </submittedName>
</protein>
<evidence type="ECO:0000313" key="3">
    <source>
        <dbReference type="Proteomes" id="UP000315496"/>
    </source>
</evidence>
<reference evidence="2 3" key="1">
    <citation type="submission" date="2019-05" db="EMBL/GenBank/DDBJ databases">
        <title>The compact genome of Giardia muris reveals important steps in the evolution of intestinal protozoan parasites.</title>
        <authorList>
            <person name="Xu F."/>
            <person name="Jimenez-Gonzalez A."/>
            <person name="Einarsson E."/>
            <person name="Astvaldsson A."/>
            <person name="Peirasmaki D."/>
            <person name="Eckmann L."/>
            <person name="Andersson J.O."/>
            <person name="Svard S.G."/>
            <person name="Jerlstrom-Hultqvist J."/>
        </authorList>
    </citation>
    <scope>NUCLEOTIDE SEQUENCE [LARGE SCALE GENOMIC DNA]</scope>
    <source>
        <strain evidence="2 3">Roberts-Thomson</strain>
    </source>
</reference>
<accession>A0A4Z1SQX8</accession>
<dbReference type="Proteomes" id="UP000315496">
    <property type="component" value="Chromosome 2"/>
</dbReference>
<comment type="caution">
    <text evidence="2">The sequence shown here is derived from an EMBL/GenBank/DDBJ whole genome shotgun (WGS) entry which is preliminary data.</text>
</comment>
<feature type="compositionally biased region" description="Polar residues" evidence="1">
    <location>
        <begin position="257"/>
        <end position="276"/>
    </location>
</feature>
<gene>
    <name evidence="2" type="ORF">GMRT_14476</name>
</gene>
<dbReference type="VEuPathDB" id="GiardiaDB:GMRT_14476"/>
<feature type="region of interest" description="Disordered" evidence="1">
    <location>
        <begin position="151"/>
        <end position="282"/>
    </location>
</feature>
<feature type="compositionally biased region" description="Polar residues" evidence="1">
    <location>
        <begin position="160"/>
        <end position="169"/>
    </location>
</feature>
<feature type="compositionally biased region" description="Pro residues" evidence="1">
    <location>
        <begin position="178"/>
        <end position="189"/>
    </location>
</feature>
<proteinExistence type="predicted"/>
<keyword evidence="3" id="KW-1185">Reference proteome</keyword>
<feature type="compositionally biased region" description="Basic residues" evidence="1">
    <location>
        <begin position="194"/>
        <end position="213"/>
    </location>
</feature>
<name>A0A4Z1SQX8_GIAMU</name>
<organism evidence="2 3">
    <name type="scientific">Giardia muris</name>
    <dbReference type="NCBI Taxonomy" id="5742"/>
    <lineage>
        <taxon>Eukaryota</taxon>
        <taxon>Metamonada</taxon>
        <taxon>Diplomonadida</taxon>
        <taxon>Hexamitidae</taxon>
        <taxon>Giardiinae</taxon>
        <taxon>Giardia</taxon>
    </lineage>
</organism>
<feature type="compositionally biased region" description="Basic and acidic residues" evidence="1">
    <location>
        <begin position="236"/>
        <end position="256"/>
    </location>
</feature>
<sequence length="282" mass="31607">MDRLGLLTDMLQRHRLIADLIQLELEARKCIIPEFVAVPNILGLTQDQQFLLLFLLISGKMETTIKYFEKKTGLPRRDITLYAAELRKQARALIDNDPLPYGLADNRSHDSPDSDLPEYPHMDVALFSLMEESTTITPALMTRLPNHDDKDKHLHALDDSTTSFDSSHLNIEKDGIPPLLPANLDPPPNDKATHSPHRHARKSSSKSSEKKKSKISDSALKLSQHDLDKSTTSNKKKSDYVAKSNPERAQSREPARKTTSTKPLKTETGSKSTKASKNAPEE</sequence>
<evidence type="ECO:0000313" key="2">
    <source>
        <dbReference type="EMBL" id="TNJ28256.1"/>
    </source>
</evidence>